<dbReference type="AlphaFoldDB" id="A0A8X6MLZ8"/>
<sequence>MKYVKTDQNLTRVKFTNIDMASDRMLLESRKKEMLKSLKKNTIDFKRINNLHKRIQNVIEEEKKRGEDNIKLYKEELKKLQNTLSADSQVFEIFKKKLLDHELLIDDVKSLLTDGLRKYLSYDQNKSEGPESLDIAEEDQLIIPLSEIPQEEKEGENEKEAETVAAIEKKVVKKPAVEKLTPIEKDILVEWRKRKILHQVAQGENILLNKYYQYLNDSINGRMKESEALRNLLTVHFACIDKDLEFEASFRSSLKELYSSLILQEAPESEEQISLENKSDEPNKNVIPVETEKK</sequence>
<organism evidence="3 4">
    <name type="scientific">Nephila pilipes</name>
    <name type="common">Giant wood spider</name>
    <name type="synonym">Nephila maculata</name>
    <dbReference type="NCBI Taxonomy" id="299642"/>
    <lineage>
        <taxon>Eukaryota</taxon>
        <taxon>Metazoa</taxon>
        <taxon>Ecdysozoa</taxon>
        <taxon>Arthropoda</taxon>
        <taxon>Chelicerata</taxon>
        <taxon>Arachnida</taxon>
        <taxon>Araneae</taxon>
        <taxon>Araneomorphae</taxon>
        <taxon>Entelegynae</taxon>
        <taxon>Araneoidea</taxon>
        <taxon>Nephilidae</taxon>
        <taxon>Nephila</taxon>
    </lineage>
</organism>
<evidence type="ECO:0000256" key="2">
    <source>
        <dbReference type="SAM" id="MobiDB-lite"/>
    </source>
</evidence>
<gene>
    <name evidence="3" type="ORF">NPIL_121152</name>
</gene>
<name>A0A8X6MLZ8_NEPPI</name>
<keyword evidence="4" id="KW-1185">Reference proteome</keyword>
<evidence type="ECO:0000256" key="1">
    <source>
        <dbReference type="SAM" id="Coils"/>
    </source>
</evidence>
<protein>
    <submittedName>
        <fullName evidence="3">Uncharacterized protein</fullName>
    </submittedName>
</protein>
<evidence type="ECO:0000313" key="4">
    <source>
        <dbReference type="Proteomes" id="UP000887013"/>
    </source>
</evidence>
<accession>A0A8X6MLZ8</accession>
<proteinExistence type="predicted"/>
<comment type="caution">
    <text evidence="3">The sequence shown here is derived from an EMBL/GenBank/DDBJ whole genome shotgun (WGS) entry which is preliminary data.</text>
</comment>
<dbReference type="Proteomes" id="UP000887013">
    <property type="component" value="Unassembled WGS sequence"/>
</dbReference>
<keyword evidence="1" id="KW-0175">Coiled coil</keyword>
<evidence type="ECO:0000313" key="3">
    <source>
        <dbReference type="EMBL" id="GFS64794.1"/>
    </source>
</evidence>
<feature type="coiled-coil region" evidence="1">
    <location>
        <begin position="56"/>
        <end position="90"/>
    </location>
</feature>
<feature type="region of interest" description="Disordered" evidence="2">
    <location>
        <begin position="271"/>
        <end position="294"/>
    </location>
</feature>
<reference evidence="3" key="1">
    <citation type="submission" date="2020-08" db="EMBL/GenBank/DDBJ databases">
        <title>Multicomponent nature underlies the extraordinary mechanical properties of spider dragline silk.</title>
        <authorList>
            <person name="Kono N."/>
            <person name="Nakamura H."/>
            <person name="Mori M."/>
            <person name="Yoshida Y."/>
            <person name="Ohtoshi R."/>
            <person name="Malay A.D."/>
            <person name="Moran D.A.P."/>
            <person name="Tomita M."/>
            <person name="Numata K."/>
            <person name="Arakawa K."/>
        </authorList>
    </citation>
    <scope>NUCLEOTIDE SEQUENCE</scope>
</reference>
<dbReference type="EMBL" id="BMAW01094310">
    <property type="protein sequence ID" value="GFS64794.1"/>
    <property type="molecule type" value="Genomic_DNA"/>
</dbReference>